<dbReference type="RefSeq" id="WP_213943858.1">
    <property type="nucleotide sequence ID" value="NZ_JAHCMY010000001.1"/>
</dbReference>
<dbReference type="SUPFAM" id="SSF56784">
    <property type="entry name" value="HAD-like"/>
    <property type="match status" value="1"/>
</dbReference>
<evidence type="ECO:0000313" key="6">
    <source>
        <dbReference type="Proteomes" id="UP001319104"/>
    </source>
</evidence>
<dbReference type="GO" id="GO:0004805">
    <property type="term" value="F:trehalose-phosphatase activity"/>
    <property type="evidence" value="ECO:0007669"/>
    <property type="project" value="UniProtKB-EC"/>
</dbReference>
<dbReference type="InterPro" id="IPR036412">
    <property type="entry name" value="HAD-like_sf"/>
</dbReference>
<dbReference type="Proteomes" id="UP001319104">
    <property type="component" value="Unassembled WGS sequence"/>
</dbReference>
<keyword evidence="4" id="KW-0460">Magnesium</keyword>
<accession>A0AAP2CI43</accession>
<gene>
    <name evidence="5" type="primary">otsB</name>
    <name evidence="5" type="ORF">KI659_03075</name>
</gene>
<dbReference type="EC" id="3.1.3.12" evidence="4"/>
<keyword evidence="3 4" id="KW-0378">Hydrolase</keyword>
<protein>
    <recommendedName>
        <fullName evidence="4">Trehalose 6-phosphate phosphatase</fullName>
        <ecNumber evidence="4">3.1.3.12</ecNumber>
    </recommendedName>
</protein>
<dbReference type="GO" id="GO:0005992">
    <property type="term" value="P:trehalose biosynthetic process"/>
    <property type="evidence" value="ECO:0007669"/>
    <property type="project" value="InterPro"/>
</dbReference>
<evidence type="ECO:0000256" key="1">
    <source>
        <dbReference type="ARBA" id="ARBA00005199"/>
    </source>
</evidence>
<dbReference type="GO" id="GO:0046872">
    <property type="term" value="F:metal ion binding"/>
    <property type="evidence" value="ECO:0007669"/>
    <property type="project" value="UniProtKB-KW"/>
</dbReference>
<dbReference type="Gene3D" id="3.40.50.1000">
    <property type="entry name" value="HAD superfamily/HAD-like"/>
    <property type="match status" value="1"/>
</dbReference>
<sequence>MRASKELPSAIERIDDFKKAFQEKKPLIFLDFDGTLSPIVANHEDAEISAEMKKTVQELSQKYQVAIISGRGLEDVKDKAGIADIYYAGSHGFEISGPANFHEENDEAQEVLPAFDELEPKLKSALEDLKGVRFERKKFTLAVHYRKLKEERETEFLKMVKDCLKDFPRLNMGEGKKVVEIKPNIDWHKGKAVGFLMNKLTKDSGEMLPVFLGDDLTDEDAFQELKKEGMGILVGDHGKKSHADYSLKSVDEVQEFLQKLIKF</sequence>
<comment type="similarity">
    <text evidence="2 4">Belongs to the trehalose phosphatase family.</text>
</comment>
<evidence type="ECO:0000256" key="3">
    <source>
        <dbReference type="ARBA" id="ARBA00022801"/>
    </source>
</evidence>
<keyword evidence="4" id="KW-0479">Metal-binding</keyword>
<dbReference type="AlphaFoldDB" id="A0AAP2CI43"/>
<evidence type="ECO:0000256" key="2">
    <source>
        <dbReference type="ARBA" id="ARBA00008770"/>
    </source>
</evidence>
<dbReference type="PANTHER" id="PTHR43768">
    <property type="entry name" value="TREHALOSE 6-PHOSPHATE PHOSPHATASE"/>
    <property type="match status" value="1"/>
</dbReference>
<organism evidence="5 6">
    <name type="scientific">Litoribacter ruber</name>
    <dbReference type="NCBI Taxonomy" id="702568"/>
    <lineage>
        <taxon>Bacteria</taxon>
        <taxon>Pseudomonadati</taxon>
        <taxon>Bacteroidota</taxon>
        <taxon>Cytophagia</taxon>
        <taxon>Cytophagales</taxon>
        <taxon>Cyclobacteriaceae</taxon>
        <taxon>Litoribacter</taxon>
    </lineage>
</organism>
<reference evidence="5 6" key="1">
    <citation type="submission" date="2021-05" db="EMBL/GenBank/DDBJ databases">
        <authorList>
            <person name="Zhang Z.D."/>
            <person name="Osman G."/>
        </authorList>
    </citation>
    <scope>NUCLEOTIDE SEQUENCE [LARGE SCALE GENOMIC DNA]</scope>
    <source>
        <strain evidence="5 6">KCTC 32217</strain>
    </source>
</reference>
<dbReference type="InterPro" id="IPR006379">
    <property type="entry name" value="HAD-SF_hydro_IIB"/>
</dbReference>
<dbReference type="InterPro" id="IPR003337">
    <property type="entry name" value="Trehalose_PPase"/>
</dbReference>
<dbReference type="EMBL" id="JAHCMY010000001">
    <property type="protein sequence ID" value="MBS9522990.1"/>
    <property type="molecule type" value="Genomic_DNA"/>
</dbReference>
<comment type="catalytic activity">
    <reaction evidence="4">
        <text>alpha,alpha-trehalose 6-phosphate + H2O = alpha,alpha-trehalose + phosphate</text>
        <dbReference type="Rhea" id="RHEA:23420"/>
        <dbReference type="ChEBI" id="CHEBI:15377"/>
        <dbReference type="ChEBI" id="CHEBI:16551"/>
        <dbReference type="ChEBI" id="CHEBI:43474"/>
        <dbReference type="ChEBI" id="CHEBI:58429"/>
        <dbReference type="EC" id="3.1.3.12"/>
    </reaction>
</comment>
<evidence type="ECO:0000256" key="4">
    <source>
        <dbReference type="RuleBase" id="RU361117"/>
    </source>
</evidence>
<comment type="function">
    <text evidence="4">Removes the phosphate from trehalose 6-phosphate to produce free trehalose.</text>
</comment>
<evidence type="ECO:0000313" key="5">
    <source>
        <dbReference type="EMBL" id="MBS9522990.1"/>
    </source>
</evidence>
<dbReference type="PANTHER" id="PTHR43768:SF3">
    <property type="entry name" value="TREHALOSE 6-PHOSPHATE PHOSPHATASE"/>
    <property type="match status" value="1"/>
</dbReference>
<dbReference type="InterPro" id="IPR023214">
    <property type="entry name" value="HAD_sf"/>
</dbReference>
<proteinExistence type="inferred from homology"/>
<keyword evidence="6" id="KW-1185">Reference proteome</keyword>
<dbReference type="NCBIfam" id="TIGR01484">
    <property type="entry name" value="HAD-SF-IIB"/>
    <property type="match status" value="1"/>
</dbReference>
<comment type="cofactor">
    <cofactor evidence="4">
        <name>Mg(2+)</name>
        <dbReference type="ChEBI" id="CHEBI:18420"/>
    </cofactor>
</comment>
<dbReference type="Pfam" id="PF02358">
    <property type="entry name" value="Trehalose_PPase"/>
    <property type="match status" value="1"/>
</dbReference>
<dbReference type="CDD" id="cd01627">
    <property type="entry name" value="HAD_TPP"/>
    <property type="match status" value="1"/>
</dbReference>
<dbReference type="NCBIfam" id="TIGR00685">
    <property type="entry name" value="T6PP"/>
    <property type="match status" value="1"/>
</dbReference>
<comment type="caution">
    <text evidence="5">The sequence shown here is derived from an EMBL/GenBank/DDBJ whole genome shotgun (WGS) entry which is preliminary data.</text>
</comment>
<name>A0AAP2CI43_9BACT</name>
<dbReference type="Gene3D" id="3.30.70.1020">
    <property type="entry name" value="Trehalose-6-phosphate phosphatase related protein, domain 2"/>
    <property type="match status" value="1"/>
</dbReference>
<comment type="pathway">
    <text evidence="1 4">Glycan biosynthesis; trehalose biosynthesis.</text>
</comment>
<dbReference type="InterPro" id="IPR044651">
    <property type="entry name" value="OTSB-like"/>
</dbReference>